<dbReference type="EMBL" id="BAAAJX010000002">
    <property type="protein sequence ID" value="GAA1492048.1"/>
    <property type="molecule type" value="Genomic_DNA"/>
</dbReference>
<keyword evidence="2" id="KW-0472">Membrane</keyword>
<keyword evidence="2" id="KW-1133">Transmembrane helix</keyword>
<dbReference type="Pfam" id="PF14155">
    <property type="entry name" value="DUF4307"/>
    <property type="match status" value="1"/>
</dbReference>
<feature type="region of interest" description="Disordered" evidence="1">
    <location>
        <begin position="1"/>
        <end position="66"/>
    </location>
</feature>
<keyword evidence="2" id="KW-0812">Transmembrane</keyword>
<accession>A0ABN1Z927</accession>
<organism evidence="3 4">
    <name type="scientific">Curtobacterium herbarum</name>
    <dbReference type="NCBI Taxonomy" id="150122"/>
    <lineage>
        <taxon>Bacteria</taxon>
        <taxon>Bacillati</taxon>
        <taxon>Actinomycetota</taxon>
        <taxon>Actinomycetes</taxon>
        <taxon>Micrococcales</taxon>
        <taxon>Microbacteriaceae</taxon>
        <taxon>Curtobacterium</taxon>
    </lineage>
</organism>
<keyword evidence="4" id="KW-1185">Reference proteome</keyword>
<comment type="caution">
    <text evidence="3">The sequence shown here is derived from an EMBL/GenBank/DDBJ whole genome shotgun (WGS) entry which is preliminary data.</text>
</comment>
<protein>
    <recommendedName>
        <fullName evidence="5">DUF4307 domain-containing protein</fullName>
    </recommendedName>
</protein>
<feature type="transmembrane region" description="Helical" evidence="2">
    <location>
        <begin position="77"/>
        <end position="96"/>
    </location>
</feature>
<evidence type="ECO:0000313" key="4">
    <source>
        <dbReference type="Proteomes" id="UP001501742"/>
    </source>
</evidence>
<gene>
    <name evidence="3" type="ORF">GCM10009627_03940</name>
</gene>
<sequence length="187" mass="20131">MGHGVPSQLTDLRSRVAHGERELPWDQDNHPGSPELSDQHHAPAGGTARGTSTVLDGRTSLDDRYGRSADTRRRGKLLAVVIAVAIAVVFAVWVIWAGPGQTTHGLDTDDVGYEVLSDHSVVVHTQVAVDPGTSVQCAVQALDKSYTIVGWRVVTLPAEEQRDRSISTQVNTTTRAVTGLIHSCWVP</sequence>
<feature type="compositionally biased region" description="Basic and acidic residues" evidence="1">
    <location>
        <begin position="12"/>
        <end position="29"/>
    </location>
</feature>
<evidence type="ECO:0008006" key="5">
    <source>
        <dbReference type="Google" id="ProtNLM"/>
    </source>
</evidence>
<evidence type="ECO:0000313" key="3">
    <source>
        <dbReference type="EMBL" id="GAA1492048.1"/>
    </source>
</evidence>
<proteinExistence type="predicted"/>
<dbReference type="InterPro" id="IPR025443">
    <property type="entry name" value="DUF4307"/>
</dbReference>
<evidence type="ECO:0000256" key="1">
    <source>
        <dbReference type="SAM" id="MobiDB-lite"/>
    </source>
</evidence>
<name>A0ABN1Z927_9MICO</name>
<evidence type="ECO:0000256" key="2">
    <source>
        <dbReference type="SAM" id="Phobius"/>
    </source>
</evidence>
<dbReference type="Proteomes" id="UP001501742">
    <property type="component" value="Unassembled WGS sequence"/>
</dbReference>
<reference evidence="3 4" key="1">
    <citation type="journal article" date="2019" name="Int. J. Syst. Evol. Microbiol.">
        <title>The Global Catalogue of Microorganisms (GCM) 10K type strain sequencing project: providing services to taxonomists for standard genome sequencing and annotation.</title>
        <authorList>
            <consortium name="The Broad Institute Genomics Platform"/>
            <consortium name="The Broad Institute Genome Sequencing Center for Infectious Disease"/>
            <person name="Wu L."/>
            <person name="Ma J."/>
        </authorList>
    </citation>
    <scope>NUCLEOTIDE SEQUENCE [LARGE SCALE GENOMIC DNA]</scope>
    <source>
        <strain evidence="3 4">JCM 12140</strain>
    </source>
</reference>